<dbReference type="EMBL" id="CP035727">
    <property type="protein sequence ID" value="QIW22705.1"/>
    <property type="molecule type" value="Genomic_DNA"/>
</dbReference>
<proteinExistence type="predicted"/>
<organism evidence="1 2">
    <name type="scientific">Bacillus thuringiensis serovar andalousiensis</name>
    <dbReference type="NCBI Taxonomy" id="257985"/>
    <lineage>
        <taxon>Bacteria</taxon>
        <taxon>Bacillati</taxon>
        <taxon>Bacillota</taxon>
        <taxon>Bacilli</taxon>
        <taxon>Bacillales</taxon>
        <taxon>Bacillaceae</taxon>
        <taxon>Bacillus</taxon>
        <taxon>Bacillus cereus group</taxon>
    </lineage>
</organism>
<evidence type="ECO:0000313" key="2">
    <source>
        <dbReference type="Proteomes" id="UP000501374"/>
    </source>
</evidence>
<protein>
    <submittedName>
        <fullName evidence="1">Uncharacterized protein</fullName>
    </submittedName>
</protein>
<gene>
    <name evidence="1" type="ORF">EVG22_31775</name>
</gene>
<accession>A0A6H0TQV5</accession>
<sequence>MFSQAGDQLLVYTQNPDQKISDVNTEWKVLVDGVKKHTFSETAIAKEIKAAIDTLNLKGKKFEIVQNVQDSITKSEGQVQAIHINSFLSLISL</sequence>
<evidence type="ECO:0000313" key="1">
    <source>
        <dbReference type="EMBL" id="QIW22705.1"/>
    </source>
</evidence>
<reference evidence="2" key="1">
    <citation type="submission" date="2019-02" db="EMBL/GenBank/DDBJ databases">
        <title>Structural and Functional analysis of Lanthipeptide from Bacillus thuringiensis serovar andalousiensis B23193.</title>
        <authorList>
            <person name="Andreeva J.V."/>
            <person name="Grigoreva A."/>
        </authorList>
    </citation>
    <scope>NUCLEOTIDE SEQUENCE [LARGE SCALE GENOMIC DNA]</scope>
    <source>
        <strain evidence="2">B23193</strain>
    </source>
</reference>
<dbReference type="Proteomes" id="UP000501374">
    <property type="component" value="Chromosome"/>
</dbReference>
<dbReference type="AlphaFoldDB" id="A0A6H0TQV5"/>
<name>A0A6H0TQV5_BACTU</name>